<keyword evidence="2 10" id="KW-0812">Transmembrane</keyword>
<organism evidence="12 13">
    <name type="scientific">Eremothecium sinecaudum</name>
    <dbReference type="NCBI Taxonomy" id="45286"/>
    <lineage>
        <taxon>Eukaryota</taxon>
        <taxon>Fungi</taxon>
        <taxon>Dikarya</taxon>
        <taxon>Ascomycota</taxon>
        <taxon>Saccharomycotina</taxon>
        <taxon>Saccharomycetes</taxon>
        <taxon>Saccharomycetales</taxon>
        <taxon>Saccharomycetaceae</taxon>
        <taxon>Eremothecium</taxon>
    </lineage>
</organism>
<dbReference type="InterPro" id="IPR005595">
    <property type="entry name" value="TRAP_alpha"/>
</dbReference>
<keyword evidence="13" id="KW-1185">Reference proteome</keyword>
<feature type="signal peptide" evidence="11">
    <location>
        <begin position="1"/>
        <end position="19"/>
    </location>
</feature>
<evidence type="ECO:0000256" key="7">
    <source>
        <dbReference type="ARBA" id="ARBA00037565"/>
    </source>
</evidence>
<name>A0A109UYZ2_9SACH</name>
<sequence>MKLSSLLYILGAGVWLSKAQDIINDLGGDIFEDPKPTPNVAQFQIEYVIAEKPGFDYNTVTEFEKNENATLKFTFTNNEEVNVTVIGIGGAIIDANSQQAVANITEVNIGQLHVEVNGTIRFNQILNLALAEGDYYLLPNIFVVKEDELMRVATGPSVIKINPPPMSFFNPKFLAVQLAIWSVIGVSSYYALLSRPKRTKVSKKNVPIRKIDESWLPDVHKN</sequence>
<keyword evidence="4" id="KW-0256">Endoplasmic reticulum</keyword>
<gene>
    <name evidence="12" type="ORF">AW171_hschr42650</name>
</gene>
<evidence type="ECO:0000256" key="6">
    <source>
        <dbReference type="ARBA" id="ARBA00023136"/>
    </source>
</evidence>
<dbReference type="AlphaFoldDB" id="A0A109UYZ2"/>
<feature type="transmembrane region" description="Helical" evidence="10">
    <location>
        <begin position="173"/>
        <end position="193"/>
    </location>
</feature>
<evidence type="ECO:0000256" key="3">
    <source>
        <dbReference type="ARBA" id="ARBA00022729"/>
    </source>
</evidence>
<comment type="function">
    <text evidence="7">Is probably involved in a pathway contributing to genomic integrity.</text>
</comment>
<proteinExistence type="inferred from homology"/>
<evidence type="ECO:0000256" key="2">
    <source>
        <dbReference type="ARBA" id="ARBA00022692"/>
    </source>
</evidence>
<comment type="subcellular location">
    <subcellularLocation>
        <location evidence="1">Endoplasmic reticulum membrane</location>
        <topology evidence="1">Single-pass type I membrane protein</topology>
    </subcellularLocation>
</comment>
<dbReference type="Pfam" id="PF03896">
    <property type="entry name" value="TRAP_alpha"/>
    <property type="match status" value="1"/>
</dbReference>
<dbReference type="EMBL" id="CP014244">
    <property type="protein sequence ID" value="AMD20743.1"/>
    <property type="molecule type" value="Genomic_DNA"/>
</dbReference>
<evidence type="ECO:0000256" key="1">
    <source>
        <dbReference type="ARBA" id="ARBA00004115"/>
    </source>
</evidence>
<evidence type="ECO:0000256" key="5">
    <source>
        <dbReference type="ARBA" id="ARBA00022989"/>
    </source>
</evidence>
<keyword evidence="3 11" id="KW-0732">Signal</keyword>
<accession>A0A109UYZ2</accession>
<protein>
    <recommendedName>
        <fullName evidence="9">Increased recombination centers protein 22</fullName>
    </recommendedName>
</protein>
<evidence type="ECO:0000313" key="12">
    <source>
        <dbReference type="EMBL" id="AMD20743.1"/>
    </source>
</evidence>
<dbReference type="Proteomes" id="UP000243052">
    <property type="component" value="Chromosome iv"/>
</dbReference>
<evidence type="ECO:0000256" key="9">
    <source>
        <dbReference type="ARBA" id="ARBA00040085"/>
    </source>
</evidence>
<keyword evidence="5 10" id="KW-1133">Transmembrane helix</keyword>
<evidence type="ECO:0000313" key="13">
    <source>
        <dbReference type="Proteomes" id="UP000243052"/>
    </source>
</evidence>
<dbReference type="OrthoDB" id="1926781at2759"/>
<evidence type="ECO:0000256" key="4">
    <source>
        <dbReference type="ARBA" id="ARBA00022824"/>
    </source>
</evidence>
<feature type="chain" id="PRO_5007141048" description="Increased recombination centers protein 22" evidence="11">
    <location>
        <begin position="20"/>
        <end position="222"/>
    </location>
</feature>
<comment type="similarity">
    <text evidence="8">Belongs to the IRC22 family.</text>
</comment>
<evidence type="ECO:0000256" key="10">
    <source>
        <dbReference type="SAM" id="Phobius"/>
    </source>
</evidence>
<dbReference type="GO" id="GO:0005789">
    <property type="term" value="C:endoplasmic reticulum membrane"/>
    <property type="evidence" value="ECO:0007669"/>
    <property type="project" value="UniProtKB-SubCell"/>
</dbReference>
<evidence type="ECO:0000256" key="11">
    <source>
        <dbReference type="SAM" id="SignalP"/>
    </source>
</evidence>
<evidence type="ECO:0000256" key="8">
    <source>
        <dbReference type="ARBA" id="ARBA00038311"/>
    </source>
</evidence>
<dbReference type="GeneID" id="28724003"/>
<keyword evidence="6 10" id="KW-0472">Membrane</keyword>
<dbReference type="RefSeq" id="XP_017987739.1">
    <property type="nucleotide sequence ID" value="XM_018131683.1"/>
</dbReference>
<reference evidence="12 13" key="1">
    <citation type="submission" date="2016-01" db="EMBL/GenBank/DDBJ databases">
        <title>Genome sequence of the yeast Holleya sinecauda.</title>
        <authorList>
            <person name="Dietrich F.S."/>
        </authorList>
    </citation>
    <scope>NUCLEOTIDE SEQUENCE [LARGE SCALE GENOMIC DNA]</scope>
    <source>
        <strain evidence="12 13">ATCC 58844</strain>
    </source>
</reference>